<reference evidence="4" key="1">
    <citation type="submission" date="2021-03" db="EMBL/GenBank/DDBJ databases">
        <title>Whole genome sequence of Streptomyces bomunensis MMS17-BM035.</title>
        <authorList>
            <person name="Lee J.H."/>
        </authorList>
    </citation>
    <scope>NUCLEOTIDE SEQUENCE</scope>
    <source>
        <strain evidence="4">MMS17-BM035</strain>
    </source>
</reference>
<feature type="transmembrane region" description="Helical" evidence="2">
    <location>
        <begin position="77"/>
        <end position="95"/>
    </location>
</feature>
<evidence type="ECO:0000313" key="4">
    <source>
        <dbReference type="EMBL" id="MBP0461668.1"/>
    </source>
</evidence>
<evidence type="ECO:0000256" key="1">
    <source>
        <dbReference type="SAM" id="MobiDB-lite"/>
    </source>
</evidence>
<protein>
    <submittedName>
        <fullName evidence="4">DUF4129 domain-containing protein</fullName>
    </submittedName>
</protein>
<proteinExistence type="predicted"/>
<evidence type="ECO:0000259" key="3">
    <source>
        <dbReference type="Pfam" id="PF13559"/>
    </source>
</evidence>
<dbReference type="AlphaFoldDB" id="A0A940MIX9"/>
<dbReference type="EMBL" id="JAGIQL010000216">
    <property type="protein sequence ID" value="MBP0461668.1"/>
    <property type="molecule type" value="Genomic_DNA"/>
</dbReference>
<keyword evidence="2" id="KW-0472">Membrane</keyword>
<keyword evidence="2" id="KW-1133">Transmembrane helix</keyword>
<evidence type="ECO:0000256" key="2">
    <source>
        <dbReference type="SAM" id="Phobius"/>
    </source>
</evidence>
<evidence type="ECO:0000313" key="5">
    <source>
        <dbReference type="Proteomes" id="UP000670475"/>
    </source>
</evidence>
<feature type="domain" description="Protein-glutamine gamma-glutamyltransferase-like C-terminal" evidence="3">
    <location>
        <begin position="143"/>
        <end position="212"/>
    </location>
</feature>
<dbReference type="Pfam" id="PF13559">
    <property type="entry name" value="DUF4129"/>
    <property type="match status" value="1"/>
</dbReference>
<dbReference type="Proteomes" id="UP000670475">
    <property type="component" value="Unassembled WGS sequence"/>
</dbReference>
<keyword evidence="2" id="KW-0812">Transmembrane</keyword>
<sequence>MTSTGGAPAAAWLTGGSGHIPLVVSREAARREAELELTKGEYHQHDPNLLQRAVGHILGWIGHLFDKASGVAPGGRVGVIVVLVAVLALLGALWWRLGAPRRTVRAPDGAALFDDAPRSAADNRAAAEAHAAAEHWTEAAKERMRAIVRALEERALLAPRPGRTAAEAAAEAGRSLPPYADRLRTAATSFDAVAYGSRTADRALYQRLRDLDADLERAKPDMGAPSEATAVGGPPA</sequence>
<accession>A0A940MIX9</accession>
<name>A0A940MIX9_9ACTN</name>
<dbReference type="InterPro" id="IPR025403">
    <property type="entry name" value="TgpA-like_C"/>
</dbReference>
<comment type="caution">
    <text evidence="4">The sequence shown here is derived from an EMBL/GenBank/DDBJ whole genome shotgun (WGS) entry which is preliminary data.</text>
</comment>
<gene>
    <name evidence="4" type="ORF">JFN87_30045</name>
</gene>
<keyword evidence="5" id="KW-1185">Reference proteome</keyword>
<dbReference type="RefSeq" id="WP_209345187.1">
    <property type="nucleotide sequence ID" value="NZ_JAGIQL010000216.1"/>
</dbReference>
<feature type="region of interest" description="Disordered" evidence="1">
    <location>
        <begin position="216"/>
        <end position="236"/>
    </location>
</feature>
<organism evidence="4 5">
    <name type="scientific">Streptomyces montanisoli</name>
    <dbReference type="NCBI Taxonomy" id="2798581"/>
    <lineage>
        <taxon>Bacteria</taxon>
        <taxon>Bacillati</taxon>
        <taxon>Actinomycetota</taxon>
        <taxon>Actinomycetes</taxon>
        <taxon>Kitasatosporales</taxon>
        <taxon>Streptomycetaceae</taxon>
        <taxon>Streptomyces</taxon>
    </lineage>
</organism>